<feature type="transmembrane region" description="Helical" evidence="2">
    <location>
        <begin position="170"/>
        <end position="197"/>
    </location>
</feature>
<dbReference type="Pfam" id="PF10601">
    <property type="entry name" value="zf-LITAF-like"/>
    <property type="match status" value="1"/>
</dbReference>
<comment type="caution">
    <text evidence="4">The sequence shown here is derived from an EMBL/GenBank/DDBJ whole genome shotgun (WGS) entry which is preliminary data.</text>
</comment>
<gene>
    <name evidence="4" type="ORF">BJX66DRAFT_309648</name>
</gene>
<protein>
    <recommendedName>
        <fullName evidence="3">LITAF domain-containing protein</fullName>
    </recommendedName>
</protein>
<sequence>MSNRERTQYSSRDPPTQQFIDYSKIPPGVTVEEWMTWYPSYSLFIEDLTEEKWYQCYYDYKARAIGSHSSSHTRGTTSLQECENCESTNVNLIHSEGIDDGWHTASQTETLSLPKTASATFDPGPPPNATPLELLKDSSSLVYCPLCRVTALTVTENTDHDCTLITGFCLMWGLLILYGNPTFALCGFFSAPLLWYICLRARRVEHRCGACKTLLVTWNRRGNSVISL</sequence>
<feature type="region of interest" description="Disordered" evidence="1">
    <location>
        <begin position="1"/>
        <end position="21"/>
    </location>
</feature>
<evidence type="ECO:0000256" key="1">
    <source>
        <dbReference type="SAM" id="MobiDB-lite"/>
    </source>
</evidence>
<feature type="domain" description="LITAF" evidence="3">
    <location>
        <begin position="138"/>
        <end position="218"/>
    </location>
</feature>
<name>A0ABR4FYG1_9EURO</name>
<reference evidence="4 5" key="1">
    <citation type="submission" date="2024-07" db="EMBL/GenBank/DDBJ databases">
        <title>Section-level genome sequencing and comparative genomics of Aspergillus sections Usti and Cavernicolus.</title>
        <authorList>
            <consortium name="Lawrence Berkeley National Laboratory"/>
            <person name="Nybo J.L."/>
            <person name="Vesth T.C."/>
            <person name="Theobald S."/>
            <person name="Frisvad J.C."/>
            <person name="Larsen T.O."/>
            <person name="Kjaerboelling I."/>
            <person name="Rothschild-Mancinelli K."/>
            <person name="Lyhne E.K."/>
            <person name="Kogle M.E."/>
            <person name="Barry K."/>
            <person name="Clum A."/>
            <person name="Na H."/>
            <person name="Ledsgaard L."/>
            <person name="Lin J."/>
            <person name="Lipzen A."/>
            <person name="Kuo A."/>
            <person name="Riley R."/>
            <person name="Mondo S."/>
            <person name="Labutti K."/>
            <person name="Haridas S."/>
            <person name="Pangalinan J."/>
            <person name="Salamov A.A."/>
            <person name="Simmons B.A."/>
            <person name="Magnuson J.K."/>
            <person name="Chen J."/>
            <person name="Drula E."/>
            <person name="Henrissat B."/>
            <person name="Wiebenga A."/>
            <person name="Lubbers R.J."/>
            <person name="Gomes A.C."/>
            <person name="Makela M.R."/>
            <person name="Stajich J."/>
            <person name="Grigoriev I.V."/>
            <person name="Mortensen U.H."/>
            <person name="De Vries R.P."/>
            <person name="Baker S.E."/>
            <person name="Andersen M.R."/>
        </authorList>
    </citation>
    <scope>NUCLEOTIDE SEQUENCE [LARGE SCALE GENOMIC DNA]</scope>
    <source>
        <strain evidence="4 5">CBS 209.92</strain>
    </source>
</reference>
<feature type="compositionally biased region" description="Polar residues" evidence="1">
    <location>
        <begin position="8"/>
        <end position="20"/>
    </location>
</feature>
<keyword evidence="2" id="KW-0812">Transmembrane</keyword>
<proteinExistence type="predicted"/>
<dbReference type="Proteomes" id="UP001610563">
    <property type="component" value="Unassembled WGS sequence"/>
</dbReference>
<keyword evidence="2" id="KW-0472">Membrane</keyword>
<keyword evidence="2" id="KW-1133">Transmembrane helix</keyword>
<organism evidence="4 5">
    <name type="scientific">Aspergillus keveii</name>
    <dbReference type="NCBI Taxonomy" id="714993"/>
    <lineage>
        <taxon>Eukaryota</taxon>
        <taxon>Fungi</taxon>
        <taxon>Dikarya</taxon>
        <taxon>Ascomycota</taxon>
        <taxon>Pezizomycotina</taxon>
        <taxon>Eurotiomycetes</taxon>
        <taxon>Eurotiomycetidae</taxon>
        <taxon>Eurotiales</taxon>
        <taxon>Aspergillaceae</taxon>
        <taxon>Aspergillus</taxon>
        <taxon>Aspergillus subgen. Nidulantes</taxon>
    </lineage>
</organism>
<dbReference type="InterPro" id="IPR006629">
    <property type="entry name" value="LITAF"/>
</dbReference>
<evidence type="ECO:0000313" key="4">
    <source>
        <dbReference type="EMBL" id="KAL2788022.1"/>
    </source>
</evidence>
<dbReference type="EMBL" id="JBFTWV010000086">
    <property type="protein sequence ID" value="KAL2788022.1"/>
    <property type="molecule type" value="Genomic_DNA"/>
</dbReference>
<accession>A0ABR4FYG1</accession>
<evidence type="ECO:0000256" key="2">
    <source>
        <dbReference type="SAM" id="Phobius"/>
    </source>
</evidence>
<evidence type="ECO:0000259" key="3">
    <source>
        <dbReference type="Pfam" id="PF10601"/>
    </source>
</evidence>
<keyword evidence="5" id="KW-1185">Reference proteome</keyword>
<evidence type="ECO:0000313" key="5">
    <source>
        <dbReference type="Proteomes" id="UP001610563"/>
    </source>
</evidence>